<name>A0AAW8JHV3_9GAMM</name>
<keyword evidence="1" id="KW-0732">Signal</keyword>
<dbReference type="PROSITE" id="PS51257">
    <property type="entry name" value="PROKAR_LIPOPROTEIN"/>
    <property type="match status" value="1"/>
</dbReference>
<dbReference type="Proteomes" id="UP001243195">
    <property type="component" value="Unassembled WGS sequence"/>
</dbReference>
<proteinExistence type="predicted"/>
<accession>A0AAW8JHV3</accession>
<sequence length="164" mass="18685">MSTIKPRSLLLITVFASLFGLQACGNSNDQTTDQKNKVEIKAAPKLTNDATSYAHEAWKMMNNVDPYVYRKQLNLIEEKVRKPIRKLSTDWRINVKMTDSVTEGKYALCRKALTSLDNWARATLEKKDGDLLEKQKEYERDKALCKDAIDNPSLGNTKANNNIF</sequence>
<feature type="chain" id="PRO_5043981552" description="Lipoprotein" evidence="1">
    <location>
        <begin position="24"/>
        <end position="164"/>
    </location>
</feature>
<dbReference type="AlphaFoldDB" id="A0AAW8JHV3"/>
<dbReference type="GeneID" id="84209024"/>
<evidence type="ECO:0000256" key="1">
    <source>
        <dbReference type="SAM" id="SignalP"/>
    </source>
</evidence>
<reference evidence="2" key="1">
    <citation type="submission" date="2023-08" db="EMBL/GenBank/DDBJ databases">
        <title>Emergence of clinically-relevant ST2 carbapenem-resistant Acinetobacter baumannii strains in hospital sewages in Zhejiang, East of China.</title>
        <authorList>
            <person name="Kaichao C."/>
            <person name="Zhang R."/>
        </authorList>
    </citation>
    <scope>NUCLEOTIDE SEQUENCE</scope>
    <source>
        <strain evidence="2">M-SY-60</strain>
    </source>
</reference>
<organism evidence="2 3">
    <name type="scientific">Acinetobacter gerneri</name>
    <dbReference type="NCBI Taxonomy" id="202952"/>
    <lineage>
        <taxon>Bacteria</taxon>
        <taxon>Pseudomonadati</taxon>
        <taxon>Pseudomonadota</taxon>
        <taxon>Gammaproteobacteria</taxon>
        <taxon>Moraxellales</taxon>
        <taxon>Moraxellaceae</taxon>
        <taxon>Acinetobacter</taxon>
    </lineage>
</organism>
<gene>
    <name evidence="2" type="ORF">RFH51_10120</name>
</gene>
<evidence type="ECO:0000313" key="2">
    <source>
        <dbReference type="EMBL" id="MDQ9071813.1"/>
    </source>
</evidence>
<comment type="caution">
    <text evidence="2">The sequence shown here is derived from an EMBL/GenBank/DDBJ whole genome shotgun (WGS) entry which is preliminary data.</text>
</comment>
<dbReference type="RefSeq" id="WP_004861278.1">
    <property type="nucleotide sequence ID" value="NZ_BBLI01000078.1"/>
</dbReference>
<evidence type="ECO:0000313" key="3">
    <source>
        <dbReference type="Proteomes" id="UP001243195"/>
    </source>
</evidence>
<evidence type="ECO:0008006" key="4">
    <source>
        <dbReference type="Google" id="ProtNLM"/>
    </source>
</evidence>
<dbReference type="EMBL" id="JAVIDA010000011">
    <property type="protein sequence ID" value="MDQ9071813.1"/>
    <property type="molecule type" value="Genomic_DNA"/>
</dbReference>
<protein>
    <recommendedName>
        <fullName evidence="4">Lipoprotein</fullName>
    </recommendedName>
</protein>
<feature type="signal peptide" evidence="1">
    <location>
        <begin position="1"/>
        <end position="23"/>
    </location>
</feature>